<proteinExistence type="predicted"/>
<sequence length="419" mass="47172">MEEPLEVNPFDSVSPHSSIEVPRNCVSPAHCSVAESDATYSIQLCRSDGQTALCPPAPEKERQFLVFESCLRELFRTCQVCSRPCQNDITSQGTLITVVSIFPLEHVRKWSSQPIINERGAGNILLTSHLLFFGAQVTNTLRMLRHMNIEVMSDQMYNIYQNALLFPAVDKIWQQEQQELISQLDSQEVDITADGRFDSPGFSAKYLTYSAHVLQINKILHSVQVQLGEVKRAMANVNMEKEGLIKQLEFLKEKCIHIRSLGTDRHPAIRKHMETQEPGIAHYFDIWHISKSVKKKIAAASTRAGCQELQIWVQATTNHLYYSTKAGAGDRKLTVDVWLNLQNHAINEHTGLGGSYPRCLHNEIPESTRKWMDPIQALAMQLAMVPQVIAGTGLLMVCFRYVSHVAPFNPALSAASRLH</sequence>
<protein>
    <submittedName>
        <fullName evidence="1">Uncharacterized protein</fullName>
    </submittedName>
</protein>
<name>A0AC60QCJ4_IXOPE</name>
<reference evidence="1 2" key="1">
    <citation type="journal article" date="2020" name="Cell">
        <title>Large-Scale Comparative Analyses of Tick Genomes Elucidate Their Genetic Diversity and Vector Capacities.</title>
        <authorList>
            <consortium name="Tick Genome and Microbiome Consortium (TIGMIC)"/>
            <person name="Jia N."/>
            <person name="Wang J."/>
            <person name="Shi W."/>
            <person name="Du L."/>
            <person name="Sun Y."/>
            <person name="Zhan W."/>
            <person name="Jiang J.F."/>
            <person name="Wang Q."/>
            <person name="Zhang B."/>
            <person name="Ji P."/>
            <person name="Bell-Sakyi L."/>
            <person name="Cui X.M."/>
            <person name="Yuan T.T."/>
            <person name="Jiang B.G."/>
            <person name="Yang W.F."/>
            <person name="Lam T.T."/>
            <person name="Chang Q.C."/>
            <person name="Ding S.J."/>
            <person name="Wang X.J."/>
            <person name="Zhu J.G."/>
            <person name="Ruan X.D."/>
            <person name="Zhao L."/>
            <person name="Wei J.T."/>
            <person name="Ye R.Z."/>
            <person name="Que T.C."/>
            <person name="Du C.H."/>
            <person name="Zhou Y.H."/>
            <person name="Cheng J.X."/>
            <person name="Dai P.F."/>
            <person name="Guo W.B."/>
            <person name="Han X.H."/>
            <person name="Huang E.J."/>
            <person name="Li L.F."/>
            <person name="Wei W."/>
            <person name="Gao Y.C."/>
            <person name="Liu J.Z."/>
            <person name="Shao H.Z."/>
            <person name="Wang X."/>
            <person name="Wang C.C."/>
            <person name="Yang T.C."/>
            <person name="Huo Q.B."/>
            <person name="Li W."/>
            <person name="Chen H.Y."/>
            <person name="Chen S.E."/>
            <person name="Zhou L.G."/>
            <person name="Ni X.B."/>
            <person name="Tian J.H."/>
            <person name="Sheng Y."/>
            <person name="Liu T."/>
            <person name="Pan Y.S."/>
            <person name="Xia L.Y."/>
            <person name="Li J."/>
            <person name="Zhao F."/>
            <person name="Cao W.C."/>
        </authorList>
    </citation>
    <scope>NUCLEOTIDE SEQUENCE [LARGE SCALE GENOMIC DNA]</scope>
    <source>
        <strain evidence="1">Iper-2018</strain>
    </source>
</reference>
<evidence type="ECO:0000313" key="1">
    <source>
        <dbReference type="EMBL" id="KAG0431722.1"/>
    </source>
</evidence>
<evidence type="ECO:0000313" key="2">
    <source>
        <dbReference type="Proteomes" id="UP000805193"/>
    </source>
</evidence>
<comment type="caution">
    <text evidence="1">The sequence shown here is derived from an EMBL/GenBank/DDBJ whole genome shotgun (WGS) entry which is preliminary data.</text>
</comment>
<organism evidence="1 2">
    <name type="scientific">Ixodes persulcatus</name>
    <name type="common">Taiga tick</name>
    <dbReference type="NCBI Taxonomy" id="34615"/>
    <lineage>
        <taxon>Eukaryota</taxon>
        <taxon>Metazoa</taxon>
        <taxon>Ecdysozoa</taxon>
        <taxon>Arthropoda</taxon>
        <taxon>Chelicerata</taxon>
        <taxon>Arachnida</taxon>
        <taxon>Acari</taxon>
        <taxon>Parasitiformes</taxon>
        <taxon>Ixodida</taxon>
        <taxon>Ixodoidea</taxon>
        <taxon>Ixodidae</taxon>
        <taxon>Ixodinae</taxon>
        <taxon>Ixodes</taxon>
    </lineage>
</organism>
<keyword evidence="2" id="KW-1185">Reference proteome</keyword>
<dbReference type="EMBL" id="JABSTQ010009202">
    <property type="protein sequence ID" value="KAG0431722.1"/>
    <property type="molecule type" value="Genomic_DNA"/>
</dbReference>
<accession>A0AC60QCJ4</accession>
<gene>
    <name evidence="1" type="ORF">HPB47_021516</name>
</gene>
<dbReference type="Proteomes" id="UP000805193">
    <property type="component" value="Unassembled WGS sequence"/>
</dbReference>